<keyword evidence="2" id="KW-0002">3D-structure</keyword>
<comment type="caution">
    <text evidence="1">The sequence shown here is derived from an EMBL/GenBank/DDBJ whole genome shotgun (WGS) entry which is preliminary data.</text>
</comment>
<reference evidence="2" key="2">
    <citation type="submission" date="2021-11" db="PDB data bank">
        <title>Crystal structure of IS11, a thermophilic esterase.</title>
        <authorList>
            <person name="Yakunin A.F."/>
        </authorList>
    </citation>
    <scope>X-RAY CRYSTALLOGRAPHY (2.92 ANGSTROMS) OF 1-455</scope>
</reference>
<accession>A0A7C2VFT1</accession>
<name>A0ACD6B9V6_9CHLR</name>
<gene>
    <name evidence="1" type="ORF">ENO92_00470</name>
</gene>
<accession>A0ACD6B9V6</accession>
<reference evidence="1" key="1">
    <citation type="journal article" date="2020" name="mSystems">
        <title>Genome- and Community-Level Interaction Insights into Carbon Utilization and Element Cycling Functions of Hydrothermarchaeota in Hydrothermal Sediment.</title>
        <authorList>
            <person name="Zhou Z."/>
            <person name="Liu Y."/>
            <person name="Xu W."/>
            <person name="Pan J."/>
            <person name="Luo Z.H."/>
            <person name="Li M."/>
        </authorList>
    </citation>
    <scope>NUCLEOTIDE SEQUENCE</scope>
    <source>
        <strain evidence="1">SpSt-173</strain>
    </source>
</reference>
<keyword evidence="1" id="KW-0378">Hydrolase</keyword>
<organism evidence="1">
    <name type="scientific">Dehalococcoidia bacterium</name>
    <dbReference type="NCBI Taxonomy" id="2026734"/>
    <lineage>
        <taxon>Bacteria</taxon>
        <taxon>Bacillati</taxon>
        <taxon>Chloroflexota</taxon>
        <taxon>Dehalococcoidia</taxon>
    </lineage>
</organism>
<evidence type="ECO:0007829" key="2">
    <source>
        <dbReference type="PDB" id="7SPN"/>
    </source>
</evidence>
<dbReference type="PDB" id="7SPN">
    <property type="method" value="X-ray"/>
    <property type="resolution" value="2.92 A"/>
    <property type="chains" value="A/B=1-455"/>
</dbReference>
<protein>
    <submittedName>
        <fullName evidence="1">Class A beta-lactamase-related serine hydrolase</fullName>
    </submittedName>
</protein>
<evidence type="ECO:0000313" key="1">
    <source>
        <dbReference type="EMBL" id="HEW85545.1"/>
    </source>
</evidence>
<dbReference type="EMBL" id="DSHI01000004">
    <property type="protein sequence ID" value="HEW85545.1"/>
    <property type="molecule type" value="Genomic_DNA"/>
</dbReference>
<proteinExistence type="evidence at protein level"/>
<sequence>MVTVNEVSDEARLRALVDRVTGLMTELGVPGVAVGILHGDREYTAGFGVTSLENPLPVTAGTLFQVGSITKTFTGTALMRLVEAGRIRLEDPVRKYLPDFRVKDASVSAAVTVRHLLTHTGGWVGDYFEDFGLGDDALARMVAAMADLPQITPPDTVWAYNNAGFYVAGRIVEVVTGKPYESALRELVLDPLDLEHAYFFAHDVISYRFAVGHLTGEAGPFVARPWALPRCANPVGGLITSVRELFKYARFHLGSGPNILSAEARRLMQTPAGAADAGRLMGITWFIQPVDGGIRLVGHGGGTNGQITLFNFVPGRNFAVCVLTNSDRGGAINAEVTRWAVESFLGAAWPEPEIYSLPPERLTTWAGRYEGVLSDIELVLEGDWLILKQTPKGGFPRKDSPPRPAPPPSRVGFYAPDRVVALDLPLKGSRGEFLRGPDGSIAWFRFGGRLFRPGQ</sequence>